<accession>A0A9E7GF51</accession>
<organism evidence="2 3">
    <name type="scientific">Musa troglodytarum</name>
    <name type="common">fe'i banana</name>
    <dbReference type="NCBI Taxonomy" id="320322"/>
    <lineage>
        <taxon>Eukaryota</taxon>
        <taxon>Viridiplantae</taxon>
        <taxon>Streptophyta</taxon>
        <taxon>Embryophyta</taxon>
        <taxon>Tracheophyta</taxon>
        <taxon>Spermatophyta</taxon>
        <taxon>Magnoliopsida</taxon>
        <taxon>Liliopsida</taxon>
        <taxon>Zingiberales</taxon>
        <taxon>Musaceae</taxon>
        <taxon>Musa</taxon>
    </lineage>
</organism>
<name>A0A9E7GF51_9LILI</name>
<keyword evidence="1" id="KW-0812">Transmembrane</keyword>
<keyword evidence="3" id="KW-1185">Reference proteome</keyword>
<sequence>MVAYVNIGSYYFIGIPTGIILGWILKLGVLGIWAGMIGGTGIQTLILIIMTIRCDWDREAIIARERVVKWSVPGKEMKLNS</sequence>
<gene>
    <name evidence="2" type="ORF">MUK42_22816</name>
</gene>
<keyword evidence="1" id="KW-1133">Transmembrane helix</keyword>
<feature type="transmembrane region" description="Helical" evidence="1">
    <location>
        <begin position="31"/>
        <end position="52"/>
    </location>
</feature>
<feature type="transmembrane region" description="Helical" evidence="1">
    <location>
        <begin position="7"/>
        <end position="25"/>
    </location>
</feature>
<evidence type="ECO:0000313" key="2">
    <source>
        <dbReference type="EMBL" id="URE13555.1"/>
    </source>
</evidence>
<dbReference type="EMBL" id="CP097508">
    <property type="protein sequence ID" value="URE13555.1"/>
    <property type="molecule type" value="Genomic_DNA"/>
</dbReference>
<dbReference type="AlphaFoldDB" id="A0A9E7GF51"/>
<protein>
    <submittedName>
        <fullName evidence="2">Protein TRANSPARENT TESTA</fullName>
    </submittedName>
</protein>
<reference evidence="2" key="1">
    <citation type="submission" date="2022-05" db="EMBL/GenBank/DDBJ databases">
        <title>The Musa troglodytarum L. genome provides insights into the mechanism of non-climacteric behaviour and enrichment of carotenoids.</title>
        <authorList>
            <person name="Wang J."/>
        </authorList>
    </citation>
    <scope>NUCLEOTIDE SEQUENCE</scope>
    <source>
        <tissue evidence="2">Leaf</tissue>
    </source>
</reference>
<evidence type="ECO:0000256" key="1">
    <source>
        <dbReference type="SAM" id="Phobius"/>
    </source>
</evidence>
<proteinExistence type="predicted"/>
<keyword evidence="1" id="KW-0472">Membrane</keyword>
<dbReference type="Proteomes" id="UP001055439">
    <property type="component" value="Chromosome 6"/>
</dbReference>
<evidence type="ECO:0000313" key="3">
    <source>
        <dbReference type="Proteomes" id="UP001055439"/>
    </source>
</evidence>
<dbReference type="OrthoDB" id="695204at2759"/>